<sequence length="832" mass="92992">MVGCTTGILFASRTSRRPRVSWLSPALASHQQFDAGIASRHQIDRKNLKKSRRPFANYFRAEYRCSSFHGRTAVRPDGRMSSYDAVKLMADPRRSWAPFWNRAVSAAQTRNKRQDVLEPTPQQFGEDSLDQIIERFLALRFQWDRADGVIAPNLVPRSLQSVTEHCVPYATSELHQMAACGTVFNGMHSPFEASDDDGRQGRSFTPKGNLSCSGVETVPTIVLDAARGPLVSSPGGSSLSVRWKATNREVNSVSEVLRLQQCFDRVPVMGLTPRSVLLLTKAHATAEVENPPLAVALAIAAAEHYHEYNHTECLELLRCLRRVAYVKGLAKVPCSQEGMASLYRDSTRCHMFFAEYVSDAAAFLVEKVWSRLPDQVQRLTRRSLFLDTIDILRLAVEKNGWVMPRNLPNPASSATYASKYLFLRYTVQLDETTMTECVRCMSSKTTPSLPHGLLNNVVMQQPPPPLQHCWSEKAGGTGVAPLVIWLCASFLTRITAEALGDVLRHTEASLKHHLRLVKDYQSAAARGKNTLERLKAETDLQRYLDSISLSRPRHCVYQCIGRRHPKKMRLRVIPLEAFPTIFRHTRLPFESESRQAHLSATRWHGVSDYDDSTFGSVIAQSALAQKHIERASSALDWASMMLVHCTQMAKQALEYSVTSEASHSKGTFSPFSSAQLLPHEIAMSTRFAWCEALVRSRVQNDIDCIFLHIPWCELEGHLKPLSQLVRADGGENAQKVTEVRGALPVTESGRNYNANDSFFFDVLDNLKNDSLAADSGYRHPSPVGHGGAHHNGSTCPEHQGQRSLEVLQSSVERFQEAVAGLIDAQEEYFLVV</sequence>
<evidence type="ECO:0000256" key="1">
    <source>
        <dbReference type="SAM" id="MobiDB-lite"/>
    </source>
</evidence>
<gene>
    <name evidence="2" type="ORF">TCIL3000_3_410</name>
</gene>
<feature type="region of interest" description="Disordered" evidence="1">
    <location>
        <begin position="777"/>
        <end position="800"/>
    </location>
</feature>
<dbReference type="VEuPathDB" id="TriTrypDB:TcIL3000_3_410"/>
<reference evidence="2" key="1">
    <citation type="journal article" date="2012" name="Proc. Natl. Acad. Sci. U.S.A.">
        <title>Antigenic diversity is generated by distinct evolutionary mechanisms in African trypanosome species.</title>
        <authorList>
            <person name="Jackson A.P."/>
            <person name="Berry A."/>
            <person name="Aslett M."/>
            <person name="Allison H.C."/>
            <person name="Burton P."/>
            <person name="Vavrova-Anderson J."/>
            <person name="Brown R."/>
            <person name="Browne H."/>
            <person name="Corton N."/>
            <person name="Hauser H."/>
            <person name="Gamble J."/>
            <person name="Gilderthorp R."/>
            <person name="Marcello L."/>
            <person name="McQuillan J."/>
            <person name="Otto T.D."/>
            <person name="Quail M.A."/>
            <person name="Sanders M.J."/>
            <person name="van Tonder A."/>
            <person name="Ginger M.L."/>
            <person name="Field M.C."/>
            <person name="Barry J.D."/>
            <person name="Hertz-Fowler C."/>
            <person name="Berriman M."/>
        </authorList>
    </citation>
    <scope>NUCLEOTIDE SEQUENCE</scope>
    <source>
        <strain evidence="2">IL3000</strain>
    </source>
</reference>
<accession>G0UJS3</accession>
<protein>
    <submittedName>
        <fullName evidence="2">Uncharacterized protein TCIL3000_3_410</fullName>
    </submittedName>
</protein>
<dbReference type="AlphaFoldDB" id="G0UJS3"/>
<name>G0UJS3_TRYCI</name>
<organism evidence="2">
    <name type="scientific">Trypanosoma congolense (strain IL3000)</name>
    <dbReference type="NCBI Taxonomy" id="1068625"/>
    <lineage>
        <taxon>Eukaryota</taxon>
        <taxon>Discoba</taxon>
        <taxon>Euglenozoa</taxon>
        <taxon>Kinetoplastea</taxon>
        <taxon>Metakinetoplastina</taxon>
        <taxon>Trypanosomatida</taxon>
        <taxon>Trypanosomatidae</taxon>
        <taxon>Trypanosoma</taxon>
        <taxon>Nannomonas</taxon>
    </lineage>
</organism>
<evidence type="ECO:0000313" key="2">
    <source>
        <dbReference type="EMBL" id="CCC89627.1"/>
    </source>
</evidence>
<dbReference type="EMBL" id="HE575316">
    <property type="protein sequence ID" value="CCC89627.1"/>
    <property type="molecule type" value="Genomic_DNA"/>
</dbReference>
<proteinExistence type="predicted"/>